<dbReference type="GO" id="GO:0047388">
    <property type="term" value="F:[glutamine synthetase]-adenylyl-L-tyrosine phosphorylase activity"/>
    <property type="evidence" value="ECO:0007669"/>
    <property type="project" value="UniProtKB-EC"/>
</dbReference>
<keyword evidence="3" id="KW-0547">Nucleotide-binding</keyword>
<dbReference type="InterPro" id="IPR023057">
    <property type="entry name" value="GlnE"/>
</dbReference>
<evidence type="ECO:0000259" key="7">
    <source>
        <dbReference type="Pfam" id="PF03710"/>
    </source>
</evidence>
<dbReference type="Pfam" id="PF03710">
    <property type="entry name" value="GlnE"/>
    <property type="match status" value="2"/>
</dbReference>
<keyword evidence="9" id="KW-0436">Ligase</keyword>
<evidence type="ECO:0000256" key="1">
    <source>
        <dbReference type="ARBA" id="ARBA00022679"/>
    </source>
</evidence>
<evidence type="ECO:0000259" key="8">
    <source>
        <dbReference type="Pfam" id="PF08335"/>
    </source>
</evidence>
<reference evidence="9" key="1">
    <citation type="submission" date="2024-05" db="EMBL/GenBank/DDBJ databases">
        <title>Planctomycetes of the genus Singulisphaera possess chitinolytic capabilities.</title>
        <authorList>
            <person name="Ivanova A."/>
        </authorList>
    </citation>
    <scope>NUCLEOTIDE SEQUENCE</scope>
    <source>
        <strain evidence="9">Ch08T</strain>
    </source>
</reference>
<dbReference type="GO" id="GO:0000820">
    <property type="term" value="P:regulation of glutamine family amino acid metabolic process"/>
    <property type="evidence" value="ECO:0007669"/>
    <property type="project" value="TreeGrafter"/>
</dbReference>
<dbReference type="InterPro" id="IPR005190">
    <property type="entry name" value="GlnE_rpt_dom"/>
</dbReference>
<dbReference type="InterPro" id="IPR043519">
    <property type="entry name" value="NT_sf"/>
</dbReference>
<keyword evidence="1 9" id="KW-0808">Transferase</keyword>
<evidence type="ECO:0000256" key="6">
    <source>
        <dbReference type="ARBA" id="ARBA00023268"/>
    </source>
</evidence>
<dbReference type="EC" id="2.7.7.42" evidence="9"/>
<feature type="domain" description="PII-uridylyltransferase/Glutamine-synthetase adenylyltransferase" evidence="8">
    <location>
        <begin position="912"/>
        <end position="1041"/>
    </location>
</feature>
<proteinExistence type="predicted"/>
<name>A0AAU7CS25_9BACT</name>
<evidence type="ECO:0000256" key="3">
    <source>
        <dbReference type="ARBA" id="ARBA00022741"/>
    </source>
</evidence>
<dbReference type="GO" id="GO:0016874">
    <property type="term" value="F:ligase activity"/>
    <property type="evidence" value="ECO:0007669"/>
    <property type="project" value="UniProtKB-KW"/>
</dbReference>
<evidence type="ECO:0000256" key="2">
    <source>
        <dbReference type="ARBA" id="ARBA00022695"/>
    </source>
</evidence>
<evidence type="ECO:0000313" key="9">
    <source>
        <dbReference type="EMBL" id="XBH07768.1"/>
    </source>
</evidence>
<sequence>MKENRVANTEWFLSFLNEPESAKRWLASLGVRAPERGIRDLRDLDSRSNDPGIMARLAGQFHGLLPACPDPDMALTNLERYVAACPAPDATLKLLAENPRTTEILVQLFSTSQHFSEFMIRDPSYLDWLRGGADRRDRDTLIAELWNDLEEARDEESERLIIRQFRQRELLRIGYNDIVRGMPLEVVTLDLSHLADACVEAACRLARRRAEFRHGPPSGHDDAPARFVVLALGKLGGSELNYSSDIDLIFLYDVEGHTTGPRVVSNAEFFAKMGGDVVRILSDHTSLGIAYRVDMRLRPEGEQGALARSLAATLGYYETSGRTWERQALIKCRPIAGDLDLGREFIESITPFVYRRYLSGAEIGEIKAMKRKIEQRTVSAGTASVEVKTGHGGIRDVEFVVQFLQLLHGGSYTDVRHPNTLQAISQLEVVGCLTAEERGIMEDTYRFLRRVEHRLQTMFDRQTHEMPRGFDEQRILAIRMGYPLVSVWEDRTGPAQRFLTDYRAKTELNRKILNHLLHDAFRDDDGDAADPVVDLVLDPDPDPVLITRALERFSFQDRQTAYQNLMALAREDFPFLSQARCRHFLAAIAPRLLQAVSQAPDPDMALTNLEKVSASLGAKAILWELFNFNPPTLRLFVELCATSQFLSEILINNPGMIDELMDSLVVDRLQPAQAIKAELAELCKGAEDLAPILLSFRNKEWVRIGIRDILGREPIREVTRELADVAEAIVNQVARDQWERRAAKYGLPHRASDGKRSRWAIVGLGKLGGRELNYHSDLDLVFLHEADGETQGGLESISNEQFVNEVARRVLKAMGGDTSSGSLYQVDTRLRPHGASGPLVVTLAAFRDYFRDFAQPWERLALTRSRIIFSNGGFGRDVQETLQEISSSVTLDSKTLAQEVIAMRRKLEEGRPRSDLKRGSGGLTDIEFLVQFLQLVHAAEFPEITRPNLWDALDGLRRAGLLSSEMHVDLREAYDFLRTVESRLRIVHNRSAHDLPEKAEELARLARRLNYTSNVSTDLVLAFTADADRHAVRTRALFQEVVGRASGELA</sequence>
<dbReference type="PANTHER" id="PTHR30621:SF0">
    <property type="entry name" value="BIFUNCTIONAL GLUTAMINE SYNTHETASE ADENYLYLTRANSFERASE_ADENYLYL-REMOVING ENZYME"/>
    <property type="match status" value="1"/>
</dbReference>
<dbReference type="Gene3D" id="3.30.460.10">
    <property type="entry name" value="Beta Polymerase, domain 2"/>
    <property type="match status" value="2"/>
</dbReference>
<dbReference type="CDD" id="cd05401">
    <property type="entry name" value="NT_GlnE_GlnD_like"/>
    <property type="match status" value="2"/>
</dbReference>
<dbReference type="SUPFAM" id="SSF81301">
    <property type="entry name" value="Nucleotidyltransferase"/>
    <property type="match status" value="2"/>
</dbReference>
<keyword evidence="6" id="KW-0511">Multifunctional enzyme</keyword>
<accession>A0AAU7CS25</accession>
<dbReference type="RefSeq" id="WP_406700608.1">
    <property type="nucleotide sequence ID" value="NZ_CP155447.1"/>
</dbReference>
<keyword evidence="2 9" id="KW-0548">Nucleotidyltransferase</keyword>
<dbReference type="NCBIfam" id="NF008292">
    <property type="entry name" value="PRK11072.1"/>
    <property type="match status" value="1"/>
</dbReference>
<dbReference type="Pfam" id="PF08335">
    <property type="entry name" value="GlnD_UR_UTase"/>
    <property type="match status" value="2"/>
</dbReference>
<dbReference type="EC" id="2.7.7.89" evidence="9"/>
<keyword evidence="5" id="KW-0460">Magnesium</keyword>
<dbReference type="GO" id="GO:0008882">
    <property type="term" value="F:[glutamate-ammonia-ligase] adenylyltransferase activity"/>
    <property type="evidence" value="ECO:0007669"/>
    <property type="project" value="UniProtKB-EC"/>
</dbReference>
<dbReference type="GO" id="GO:0005829">
    <property type="term" value="C:cytosol"/>
    <property type="evidence" value="ECO:0007669"/>
    <property type="project" value="TreeGrafter"/>
</dbReference>
<evidence type="ECO:0000256" key="5">
    <source>
        <dbReference type="ARBA" id="ARBA00022842"/>
    </source>
</evidence>
<feature type="domain" description="Glutamate-ammonia ligase adenylyltransferase repeated" evidence="7">
    <location>
        <begin position="104"/>
        <end position="345"/>
    </location>
</feature>
<protein>
    <submittedName>
        <fullName evidence="9">Bifunctional [glutamate--ammonia ligase]-adenylyl-L-tyrosine phosphorylase/[glutamate--ammonia-ligase] adenylyltransferase</fullName>
        <ecNumber evidence="9">2.7.7.42</ecNumber>
        <ecNumber evidence="9">2.7.7.89</ecNumber>
    </submittedName>
</protein>
<gene>
    <name evidence="9" type="primary">glnE</name>
    <name evidence="9" type="ORF">V5E97_17565</name>
</gene>
<dbReference type="EMBL" id="CP155447">
    <property type="protein sequence ID" value="XBH07768.1"/>
    <property type="molecule type" value="Genomic_DNA"/>
</dbReference>
<organism evidence="9">
    <name type="scientific">Singulisphaera sp. Ch08</name>
    <dbReference type="NCBI Taxonomy" id="3120278"/>
    <lineage>
        <taxon>Bacteria</taxon>
        <taxon>Pseudomonadati</taxon>
        <taxon>Planctomycetota</taxon>
        <taxon>Planctomycetia</taxon>
        <taxon>Isosphaerales</taxon>
        <taxon>Isosphaeraceae</taxon>
        <taxon>Singulisphaera</taxon>
    </lineage>
</organism>
<dbReference type="Gene3D" id="1.20.120.330">
    <property type="entry name" value="Nucleotidyltransferases domain 2"/>
    <property type="match status" value="2"/>
</dbReference>
<dbReference type="AlphaFoldDB" id="A0AAU7CS25"/>
<dbReference type="GO" id="GO:0005524">
    <property type="term" value="F:ATP binding"/>
    <property type="evidence" value="ECO:0007669"/>
    <property type="project" value="UniProtKB-KW"/>
</dbReference>
<evidence type="ECO:0000256" key="4">
    <source>
        <dbReference type="ARBA" id="ARBA00022840"/>
    </source>
</evidence>
<dbReference type="SUPFAM" id="SSF81593">
    <property type="entry name" value="Nucleotidyltransferase substrate binding subunit/domain"/>
    <property type="match status" value="2"/>
</dbReference>
<feature type="domain" description="PII-uridylyltransferase/Glutamine-synthetase adenylyltransferase" evidence="8">
    <location>
        <begin position="368"/>
        <end position="506"/>
    </location>
</feature>
<feature type="domain" description="Glutamate-ammonia ligase adenylyltransferase repeated" evidence="7">
    <location>
        <begin position="636"/>
        <end position="873"/>
    </location>
</feature>
<dbReference type="Gene3D" id="1.20.120.1510">
    <property type="match status" value="1"/>
</dbReference>
<dbReference type="PANTHER" id="PTHR30621">
    <property type="entry name" value="GLUTAMINE SYNTHETASE ADENYLYLTRANSFERASE"/>
    <property type="match status" value="1"/>
</dbReference>
<dbReference type="InterPro" id="IPR013546">
    <property type="entry name" value="PII_UdlTrfase/GS_AdlTrfase"/>
</dbReference>
<keyword evidence="4" id="KW-0067">ATP-binding</keyword>